<dbReference type="PANTHER" id="PTHR39181:SF1">
    <property type="entry name" value="TYROSINE-PROTEIN PHOSPHATASE YWQE"/>
    <property type="match status" value="1"/>
</dbReference>
<dbReference type="GO" id="GO:0004725">
    <property type="term" value="F:protein tyrosine phosphatase activity"/>
    <property type="evidence" value="ECO:0007669"/>
    <property type="project" value="UniProtKB-UniRule"/>
</dbReference>
<evidence type="ECO:0000256" key="2">
    <source>
        <dbReference type="ARBA" id="ARBA00022801"/>
    </source>
</evidence>
<evidence type="ECO:0000313" key="6">
    <source>
        <dbReference type="EMBL" id="MUK87405.1"/>
    </source>
</evidence>
<dbReference type="SUPFAM" id="SSF89550">
    <property type="entry name" value="PHP domain-like"/>
    <property type="match status" value="1"/>
</dbReference>
<dbReference type="GO" id="GO:0030145">
    <property type="term" value="F:manganese ion binding"/>
    <property type="evidence" value="ECO:0007669"/>
    <property type="project" value="UniProtKB-UniRule"/>
</dbReference>
<evidence type="ECO:0000256" key="1">
    <source>
        <dbReference type="ARBA" id="ARBA00005750"/>
    </source>
</evidence>
<dbReference type="RefSeq" id="WP_155667076.1">
    <property type="nucleotide sequence ID" value="NZ_WOCA01000002.1"/>
</dbReference>
<dbReference type="Proteomes" id="UP000469125">
    <property type="component" value="Unassembled WGS sequence"/>
</dbReference>
<dbReference type="EC" id="3.1.3.48" evidence="5"/>
<dbReference type="InterPro" id="IPR016667">
    <property type="entry name" value="Caps_polysacc_synth_CpsB/CapC"/>
</dbReference>
<reference evidence="6 7" key="1">
    <citation type="submission" date="2019-11" db="EMBL/GenBank/DDBJ databases">
        <authorList>
            <person name="Li X."/>
        </authorList>
    </citation>
    <scope>NUCLEOTIDE SEQUENCE [LARGE SCALE GENOMIC DNA]</scope>
    <source>
        <strain evidence="6 7">L9</strain>
    </source>
</reference>
<evidence type="ECO:0000256" key="5">
    <source>
        <dbReference type="PIRNR" id="PIRNR016557"/>
    </source>
</evidence>
<dbReference type="AlphaFoldDB" id="A0A6N8FDE1"/>
<name>A0A6N8FDE1_9BACI</name>
<evidence type="ECO:0000313" key="7">
    <source>
        <dbReference type="Proteomes" id="UP000469125"/>
    </source>
</evidence>
<dbReference type="PANTHER" id="PTHR39181">
    <property type="entry name" value="TYROSINE-PROTEIN PHOSPHATASE YWQE"/>
    <property type="match status" value="1"/>
</dbReference>
<evidence type="ECO:0000256" key="3">
    <source>
        <dbReference type="ARBA" id="ARBA00022912"/>
    </source>
</evidence>
<dbReference type="InterPro" id="IPR016195">
    <property type="entry name" value="Pol/histidinol_Pase-like"/>
</dbReference>
<comment type="caution">
    <text evidence="6">The sequence shown here is derived from an EMBL/GenBank/DDBJ whole genome shotgun (WGS) entry which is preliminary data.</text>
</comment>
<dbReference type="PIRSF" id="PIRSF016557">
    <property type="entry name" value="Caps_synth_CpsB"/>
    <property type="match status" value="1"/>
</dbReference>
<comment type="similarity">
    <text evidence="1 5">Belongs to the metallo-dependent hydrolases superfamily. CpsB/CapC family.</text>
</comment>
<dbReference type="Gene3D" id="3.20.20.140">
    <property type="entry name" value="Metal-dependent hydrolases"/>
    <property type="match status" value="1"/>
</dbReference>
<keyword evidence="3 5" id="KW-0904">Protein phosphatase</keyword>
<accession>A0A6N8FDE1</accession>
<keyword evidence="2 5" id="KW-0378">Hydrolase</keyword>
<comment type="catalytic activity">
    <reaction evidence="4 5">
        <text>O-phospho-L-tyrosyl-[protein] + H2O = L-tyrosyl-[protein] + phosphate</text>
        <dbReference type="Rhea" id="RHEA:10684"/>
        <dbReference type="Rhea" id="RHEA-COMP:10136"/>
        <dbReference type="Rhea" id="RHEA-COMP:20101"/>
        <dbReference type="ChEBI" id="CHEBI:15377"/>
        <dbReference type="ChEBI" id="CHEBI:43474"/>
        <dbReference type="ChEBI" id="CHEBI:46858"/>
        <dbReference type="ChEBI" id="CHEBI:61978"/>
        <dbReference type="EC" id="3.1.3.48"/>
    </reaction>
</comment>
<keyword evidence="7" id="KW-1185">Reference proteome</keyword>
<protein>
    <recommendedName>
        <fullName evidence="5">Tyrosine-protein phosphatase</fullName>
        <ecNumber evidence="5">3.1.3.48</ecNumber>
    </recommendedName>
</protein>
<evidence type="ECO:0000256" key="4">
    <source>
        <dbReference type="ARBA" id="ARBA00051722"/>
    </source>
</evidence>
<gene>
    <name evidence="6" type="ORF">GMD78_03185</name>
</gene>
<dbReference type="Pfam" id="PF19567">
    <property type="entry name" value="CpsB_CapC"/>
    <property type="match status" value="1"/>
</dbReference>
<dbReference type="EMBL" id="WOCA01000002">
    <property type="protein sequence ID" value="MUK87405.1"/>
    <property type="molecule type" value="Genomic_DNA"/>
</dbReference>
<proteinExistence type="inferred from homology"/>
<sequence>MIDIHCHILPGVDDGARTITESIAMAREANIQGIQKIIATPHHQNGAFTNSALDVMEAVNLLNEQLQSTNIPVEILPGQETRIYGDMVKGLKTGDVLPLNETSRYVFVELPESHVPQYTSQLLFDIQIVGYIPIISNVERNQELFENPDKLYRLVKNGAVTEMNAASVVGKAGKKVQKFTQQLLQANLAHFIGSNAHNLKKRGFYLRDAFEEIGRTFGSTYSYQLMENSEAVVSGLALHKEEPERIASQKIWKIFSR</sequence>
<organism evidence="6 7">
    <name type="scientific">Ornithinibacillus caprae</name>
    <dbReference type="NCBI Taxonomy" id="2678566"/>
    <lineage>
        <taxon>Bacteria</taxon>
        <taxon>Bacillati</taxon>
        <taxon>Bacillota</taxon>
        <taxon>Bacilli</taxon>
        <taxon>Bacillales</taxon>
        <taxon>Bacillaceae</taxon>
        <taxon>Ornithinibacillus</taxon>
    </lineage>
</organism>